<feature type="transmembrane region" description="Helical" evidence="1">
    <location>
        <begin position="6"/>
        <end position="25"/>
    </location>
</feature>
<evidence type="ECO:0000256" key="1">
    <source>
        <dbReference type="SAM" id="Phobius"/>
    </source>
</evidence>
<dbReference type="EMBL" id="JAPWTK010000368">
    <property type="protein sequence ID" value="KAJ8941488.1"/>
    <property type="molecule type" value="Genomic_DNA"/>
</dbReference>
<evidence type="ECO:0000313" key="2">
    <source>
        <dbReference type="EMBL" id="KAJ8941488.1"/>
    </source>
</evidence>
<protein>
    <submittedName>
        <fullName evidence="2">Uncharacterized protein</fullName>
    </submittedName>
</protein>
<gene>
    <name evidence="2" type="ORF">NQ318_006174</name>
</gene>
<accession>A0AAV8XSD1</accession>
<dbReference type="InterPro" id="IPR036397">
    <property type="entry name" value="RNaseH_sf"/>
</dbReference>
<keyword evidence="1" id="KW-1133">Transmembrane helix</keyword>
<sequence>MDYRIYWTVALMICTTLCVASSAMVGGKLIQKDCPGLGGCVGAPQFWPPRSSDLNPLDFYFWGELKQSVYSRQVLNIDDRDHKLSTPVL</sequence>
<name>A0AAV8XSD1_9CUCU</name>
<organism evidence="2 3">
    <name type="scientific">Aromia moschata</name>
    <dbReference type="NCBI Taxonomy" id="1265417"/>
    <lineage>
        <taxon>Eukaryota</taxon>
        <taxon>Metazoa</taxon>
        <taxon>Ecdysozoa</taxon>
        <taxon>Arthropoda</taxon>
        <taxon>Hexapoda</taxon>
        <taxon>Insecta</taxon>
        <taxon>Pterygota</taxon>
        <taxon>Neoptera</taxon>
        <taxon>Endopterygota</taxon>
        <taxon>Coleoptera</taxon>
        <taxon>Polyphaga</taxon>
        <taxon>Cucujiformia</taxon>
        <taxon>Chrysomeloidea</taxon>
        <taxon>Cerambycidae</taxon>
        <taxon>Cerambycinae</taxon>
        <taxon>Callichromatini</taxon>
        <taxon>Aromia</taxon>
    </lineage>
</organism>
<dbReference type="Gene3D" id="3.30.420.10">
    <property type="entry name" value="Ribonuclease H-like superfamily/Ribonuclease H"/>
    <property type="match status" value="1"/>
</dbReference>
<comment type="caution">
    <text evidence="2">The sequence shown here is derived from an EMBL/GenBank/DDBJ whole genome shotgun (WGS) entry which is preliminary data.</text>
</comment>
<proteinExistence type="predicted"/>
<keyword evidence="1" id="KW-0812">Transmembrane</keyword>
<reference evidence="2" key="1">
    <citation type="journal article" date="2023" name="Insect Mol. Biol.">
        <title>Genome sequencing provides insights into the evolution of gene families encoding plant cell wall-degrading enzymes in longhorned beetles.</title>
        <authorList>
            <person name="Shin N.R."/>
            <person name="Okamura Y."/>
            <person name="Kirsch R."/>
            <person name="Pauchet Y."/>
        </authorList>
    </citation>
    <scope>NUCLEOTIDE SEQUENCE</scope>
    <source>
        <strain evidence="2">AMC_N1</strain>
    </source>
</reference>
<dbReference type="PANTHER" id="PTHR47326:SF1">
    <property type="entry name" value="HTH PSQ-TYPE DOMAIN-CONTAINING PROTEIN"/>
    <property type="match status" value="1"/>
</dbReference>
<keyword evidence="3" id="KW-1185">Reference proteome</keyword>
<dbReference type="GO" id="GO:0003676">
    <property type="term" value="F:nucleic acid binding"/>
    <property type="evidence" value="ECO:0007669"/>
    <property type="project" value="InterPro"/>
</dbReference>
<dbReference type="Proteomes" id="UP001162162">
    <property type="component" value="Unassembled WGS sequence"/>
</dbReference>
<evidence type="ECO:0000313" key="3">
    <source>
        <dbReference type="Proteomes" id="UP001162162"/>
    </source>
</evidence>
<dbReference type="PANTHER" id="PTHR47326">
    <property type="entry name" value="TRANSPOSABLE ELEMENT TC3 TRANSPOSASE-LIKE PROTEIN"/>
    <property type="match status" value="1"/>
</dbReference>
<dbReference type="AlphaFoldDB" id="A0AAV8XSD1"/>
<keyword evidence="1" id="KW-0472">Membrane</keyword>